<gene>
    <name evidence="2" type="ORF">SAMN04488058_10847</name>
</gene>
<organism evidence="2 3">
    <name type="scientific">Deinococcus reticulitermitis</name>
    <dbReference type="NCBI Taxonomy" id="856736"/>
    <lineage>
        <taxon>Bacteria</taxon>
        <taxon>Thermotogati</taxon>
        <taxon>Deinococcota</taxon>
        <taxon>Deinococci</taxon>
        <taxon>Deinococcales</taxon>
        <taxon>Deinococcaceae</taxon>
        <taxon>Deinococcus</taxon>
    </lineage>
</organism>
<dbReference type="AlphaFoldDB" id="A0A1H6Z3X9"/>
<dbReference type="RefSeq" id="WP_092264507.1">
    <property type="nucleotide sequence ID" value="NZ_FNZA01000008.1"/>
</dbReference>
<accession>A0A1H6Z3X9</accession>
<dbReference type="OrthoDB" id="65436at2"/>
<name>A0A1H6Z3X9_9DEIO</name>
<evidence type="ECO:0000313" key="2">
    <source>
        <dbReference type="EMBL" id="SEJ44230.1"/>
    </source>
</evidence>
<evidence type="ECO:0000256" key="1">
    <source>
        <dbReference type="SAM" id="MobiDB-lite"/>
    </source>
</evidence>
<dbReference type="STRING" id="856736.SAMN04488058_10847"/>
<evidence type="ECO:0000313" key="3">
    <source>
        <dbReference type="Proteomes" id="UP000199223"/>
    </source>
</evidence>
<reference evidence="3" key="1">
    <citation type="submission" date="2016-10" db="EMBL/GenBank/DDBJ databases">
        <authorList>
            <person name="Varghese N."/>
            <person name="Submissions S."/>
        </authorList>
    </citation>
    <scope>NUCLEOTIDE SEQUENCE [LARGE SCALE GENOMIC DNA]</scope>
    <source>
        <strain evidence="3">CGMCC 1.10218</strain>
    </source>
</reference>
<dbReference type="Proteomes" id="UP000199223">
    <property type="component" value="Unassembled WGS sequence"/>
</dbReference>
<proteinExistence type="predicted"/>
<dbReference type="EMBL" id="FNZA01000008">
    <property type="protein sequence ID" value="SEJ44230.1"/>
    <property type="molecule type" value="Genomic_DNA"/>
</dbReference>
<protein>
    <submittedName>
        <fullName evidence="2">Uncharacterized protein</fullName>
    </submittedName>
</protein>
<keyword evidence="3" id="KW-1185">Reference proteome</keyword>
<sequence>MNRRGAGCGCFGCGGGLLALALLVFAAWTFVLQPARDFVSGLQLPPSTSSAPTTPVPGTPPGSATPAPGRAGALLTEADVQKFVRVRGEVRQALGTGFSDLQQLWQDVQAGQTPNLFQVGAVLRQAGGNIGAARQRQAAALARENLSPERYAEIRAGVNRALGLPSLDLAQAAQALQRGQLPDLNSSVQAATPGERALVAPYEQELRASAALGLFGL</sequence>
<feature type="region of interest" description="Disordered" evidence="1">
    <location>
        <begin position="44"/>
        <end position="69"/>
    </location>
</feature>